<name>A0A1S3J371_LINAN</name>
<dbReference type="InterPro" id="IPR056582">
    <property type="entry name" value="EDRF1_N"/>
</dbReference>
<reference evidence="5" key="1">
    <citation type="submission" date="2025-08" db="UniProtKB">
        <authorList>
            <consortium name="RefSeq"/>
        </authorList>
    </citation>
    <scope>IDENTIFICATION</scope>
    <source>
        <tissue evidence="5">Gonads</tissue>
    </source>
</reference>
<dbReference type="InterPro" id="IPR011990">
    <property type="entry name" value="TPR-like_helical_dom_sf"/>
</dbReference>
<dbReference type="GO" id="GO:0045893">
    <property type="term" value="P:positive regulation of DNA-templated transcription"/>
    <property type="evidence" value="ECO:0007669"/>
    <property type="project" value="TreeGrafter"/>
</dbReference>
<protein>
    <submittedName>
        <fullName evidence="5">Erythroid differentiation-related factor 1</fullName>
    </submittedName>
</protein>
<dbReference type="GeneID" id="106169668"/>
<evidence type="ECO:0000259" key="2">
    <source>
        <dbReference type="Pfam" id="PF23723"/>
    </source>
</evidence>
<evidence type="ECO:0000256" key="1">
    <source>
        <dbReference type="SAM" id="MobiDB-lite"/>
    </source>
</evidence>
<feature type="domain" description="EDRF1 TPR repeats region" evidence="2">
    <location>
        <begin position="754"/>
        <end position="1131"/>
    </location>
</feature>
<accession>A0A1S3J371</accession>
<evidence type="ECO:0000259" key="3">
    <source>
        <dbReference type="Pfam" id="PF23788"/>
    </source>
</evidence>
<feature type="domain" description="EDRF1 N-terminal" evidence="3">
    <location>
        <begin position="15"/>
        <end position="193"/>
    </location>
</feature>
<dbReference type="PANTHER" id="PTHR15000:SF1">
    <property type="entry name" value="ERYTHROID DIFFERENTIATION-RELATED FACTOR 1"/>
    <property type="match status" value="1"/>
</dbReference>
<dbReference type="RefSeq" id="XP_013404698.1">
    <property type="nucleotide sequence ID" value="XM_013549244.1"/>
</dbReference>
<dbReference type="AlphaFoldDB" id="A0A1S3J371"/>
<gene>
    <name evidence="5" type="primary">LOC106169668</name>
</gene>
<dbReference type="FunCoup" id="A0A1S3J371">
    <property type="interactions" value="1185"/>
</dbReference>
<dbReference type="InterPro" id="IPR056583">
    <property type="entry name" value="EDRF1_TPR"/>
</dbReference>
<proteinExistence type="predicted"/>
<dbReference type="Proteomes" id="UP000085678">
    <property type="component" value="Unplaced"/>
</dbReference>
<dbReference type="InParanoid" id="A0A1S3J371"/>
<feature type="region of interest" description="Disordered" evidence="1">
    <location>
        <begin position="191"/>
        <end position="211"/>
    </location>
</feature>
<dbReference type="STRING" id="7574.A0A1S3J371"/>
<evidence type="ECO:0000313" key="5">
    <source>
        <dbReference type="RefSeq" id="XP_013404698.1"/>
    </source>
</evidence>
<keyword evidence="4" id="KW-1185">Reference proteome</keyword>
<evidence type="ECO:0000313" key="4">
    <source>
        <dbReference type="Proteomes" id="UP000085678"/>
    </source>
</evidence>
<dbReference type="KEGG" id="lak:106169668"/>
<dbReference type="Pfam" id="PF23723">
    <property type="entry name" value="TPR_EDRF1"/>
    <property type="match status" value="1"/>
</dbReference>
<dbReference type="OrthoDB" id="419432at2759"/>
<organism evidence="4 5">
    <name type="scientific">Lingula anatina</name>
    <name type="common">Brachiopod</name>
    <name type="synonym">Lingula unguis</name>
    <dbReference type="NCBI Taxonomy" id="7574"/>
    <lineage>
        <taxon>Eukaryota</taxon>
        <taxon>Metazoa</taxon>
        <taxon>Spiralia</taxon>
        <taxon>Lophotrochozoa</taxon>
        <taxon>Brachiopoda</taxon>
        <taxon>Linguliformea</taxon>
        <taxon>Lingulata</taxon>
        <taxon>Lingulida</taxon>
        <taxon>Linguloidea</taxon>
        <taxon>Lingulidae</taxon>
        <taxon>Lingula</taxon>
    </lineage>
</organism>
<feature type="domain" description="EDRF1 N-terminal" evidence="3">
    <location>
        <begin position="208"/>
        <end position="462"/>
    </location>
</feature>
<dbReference type="Gene3D" id="1.25.40.10">
    <property type="entry name" value="Tetratricopeptide repeat domain"/>
    <property type="match status" value="1"/>
</dbReference>
<sequence>MSETDNGYTAFKDTEVKSTAVVKYCRYETPATYMQLQKNTDLKEPPSNWLRGGSEEECYVKDMQGGKRSEFSSIKMAHRSPDLVDELDVISDSENIKKLLKLPYSKGHVSMMVHRVGKTLLLDDFDVHRHLLRQQEEDWEWMRKFYCETVEQNKAEKERVCLRKNNSRNFLQNRNMFSKFLYYSIQDNSGHSSEGGKESKQLLPESEQEPRNGEFQRTVIWNFEDIRMLIGTDLPIFGGEARPCVSLRLRDTSKPINVLTGIDYWLDNLMCNVPELAMCYHLDGIVQKYELFKTEEIPNLESSKFSPTVVKDIAQNILSFLKSNATKEGHTYWLFKETDNDVVKLYDLTTLCADDMNDKMDNPFTVPVGMLLYKVAYNMWQSSGRKKSGTIRTLLKNALKLLDRDKFSQVTASAYFILCDLFVNEEFLSSVQEQNLVSSDESDCEEEQQPHGWVEDEDDDEEKTVKAQTSVAVKTLRLPEKEKNDVNEVLRFPPVCGNVEDRCLEGLKFIAEGLKCIDSEVKEIKKRREMQEHGMAPKTCNPYQAIPLHYQPISELDLKPDFVHEDKENDDSFASSESRERSDSLVLLKKDKVKVTVSPGTWHYNSKVLLLRKGVLAYYSIADAKNSLFKYGQALKYVRLALLCFDAMRTLCPQKGQESDPLLEMMYSLTGDIRLMLTQNVNQLQVYEEAYRYMSEYDSVILESVSLELQEFSFEWACQFSSGTEKNLTDALHCYQLALEISQRYNNTEKQESLIKRQGNVRNELGVLYMNQAAVLTNEASFEGPSKQVEDLWKTSQTCFERGIMLFDSVSDEANIALLTSNIGRLMRLCAQAFVQYVDGGQRREFSAQERVYYSKACDFYKKALSIISSRSKNPTIWDSVSWELSSTYFAMASLLQDYAPLSTQAQEQIEKDVTNLMVKTLKYCDVETASPRQAACQYRAATIHHRLASLYHNAYRNQLAEQKKKHLRTLAELHYEKASHFFKLVDSWSEQLRVQLERVAMCEFQFNGQTSVPAKIKTLTVALDHILHCVEPLSGIERHITDQEEADDFQGYVDECQKLLSILSSRLHFVLLNIVKLQKSQNKKSKQQHVDVYKQLYAKSLQVEESVDSEGRPLLDRCQNTLKVLRDLVQLQHSIARDTDL</sequence>
<dbReference type="PANTHER" id="PTHR15000">
    <property type="entry name" value="ERYTHROID DIFFERENTIATION-RELATED FACTOR 1"/>
    <property type="match status" value="1"/>
</dbReference>
<feature type="region of interest" description="Disordered" evidence="1">
    <location>
        <begin position="438"/>
        <end position="461"/>
    </location>
</feature>
<dbReference type="Pfam" id="PF23788">
    <property type="entry name" value="EDRF1_N"/>
    <property type="match status" value="2"/>
</dbReference>